<feature type="transmembrane region" description="Helical" evidence="8">
    <location>
        <begin position="96"/>
        <end position="116"/>
    </location>
</feature>
<dbReference type="PANTHER" id="PTHR30472">
    <property type="entry name" value="FERRIC ENTEROBACTIN TRANSPORT SYSTEM PERMEASE PROTEIN"/>
    <property type="match status" value="1"/>
</dbReference>
<feature type="transmembrane region" description="Helical" evidence="8">
    <location>
        <begin position="242"/>
        <end position="271"/>
    </location>
</feature>
<keyword evidence="7 8" id="KW-0472">Membrane</keyword>
<dbReference type="Gene3D" id="1.10.3470.10">
    <property type="entry name" value="ABC transporter involved in vitamin B12 uptake, BtuC"/>
    <property type="match status" value="1"/>
</dbReference>
<dbReference type="AlphaFoldDB" id="A0A7W4JRE9"/>
<dbReference type="RefSeq" id="WP_183118733.1">
    <property type="nucleotide sequence ID" value="NZ_JABEQF010000004.1"/>
</dbReference>
<keyword evidence="10" id="KW-1185">Reference proteome</keyword>
<feature type="transmembrane region" description="Helical" evidence="8">
    <location>
        <begin position="201"/>
        <end position="222"/>
    </location>
</feature>
<evidence type="ECO:0000256" key="1">
    <source>
        <dbReference type="ARBA" id="ARBA00004651"/>
    </source>
</evidence>
<dbReference type="EMBL" id="JABEQF010000004">
    <property type="protein sequence ID" value="MBB2189542.1"/>
    <property type="molecule type" value="Genomic_DNA"/>
</dbReference>
<feature type="transmembrane region" description="Helical" evidence="8">
    <location>
        <begin position="12"/>
        <end position="30"/>
    </location>
</feature>
<dbReference type="InterPro" id="IPR037294">
    <property type="entry name" value="ABC_BtuC-like"/>
</dbReference>
<dbReference type="GO" id="GO:0005886">
    <property type="term" value="C:plasma membrane"/>
    <property type="evidence" value="ECO:0007669"/>
    <property type="project" value="UniProtKB-SubCell"/>
</dbReference>
<proteinExistence type="inferred from homology"/>
<accession>A0A7W4JRE9</accession>
<evidence type="ECO:0000256" key="2">
    <source>
        <dbReference type="ARBA" id="ARBA00007935"/>
    </source>
</evidence>
<feature type="transmembrane region" description="Helical" evidence="8">
    <location>
        <begin position="313"/>
        <end position="334"/>
    </location>
</feature>
<keyword evidence="5 8" id="KW-0812">Transmembrane</keyword>
<protein>
    <submittedName>
        <fullName evidence="9">Iron ABC transporter permease</fullName>
    </submittedName>
</protein>
<evidence type="ECO:0000256" key="3">
    <source>
        <dbReference type="ARBA" id="ARBA00022448"/>
    </source>
</evidence>
<dbReference type="Pfam" id="PF01032">
    <property type="entry name" value="FecCD"/>
    <property type="match status" value="1"/>
</dbReference>
<comment type="subcellular location">
    <subcellularLocation>
        <location evidence="1">Cell membrane</location>
        <topology evidence="1">Multi-pass membrane protein</topology>
    </subcellularLocation>
</comment>
<keyword evidence="4" id="KW-1003">Cell membrane</keyword>
<dbReference type="PANTHER" id="PTHR30472:SF70">
    <property type="entry name" value="MOLYBDATE IMPORT SYSTEM PERMEASE PROTEIN MOLB"/>
    <property type="match status" value="1"/>
</dbReference>
<dbReference type="InterPro" id="IPR000522">
    <property type="entry name" value="ABC_transptr_permease_BtuC"/>
</dbReference>
<dbReference type="CDD" id="cd06550">
    <property type="entry name" value="TM_ABC_iron-siderophores_like"/>
    <property type="match status" value="1"/>
</dbReference>
<comment type="caution">
    <text evidence="9">The sequence shown here is derived from an EMBL/GenBank/DDBJ whole genome shotgun (WGS) entry which is preliminary data.</text>
</comment>
<evidence type="ECO:0000313" key="9">
    <source>
        <dbReference type="EMBL" id="MBB2189542.1"/>
    </source>
</evidence>
<keyword evidence="3" id="KW-0813">Transport</keyword>
<evidence type="ECO:0000313" key="10">
    <source>
        <dbReference type="Proteomes" id="UP000555756"/>
    </source>
</evidence>
<name>A0A7W4JRE9_9PROT</name>
<gene>
    <name evidence="9" type="ORF">HLH34_06140</name>
</gene>
<keyword evidence="6 8" id="KW-1133">Transmembrane helix</keyword>
<evidence type="ECO:0000256" key="8">
    <source>
        <dbReference type="SAM" id="Phobius"/>
    </source>
</evidence>
<dbReference type="Proteomes" id="UP000555756">
    <property type="component" value="Unassembled WGS sequence"/>
</dbReference>
<feature type="transmembrane region" description="Helical" evidence="8">
    <location>
        <begin position="70"/>
        <end position="90"/>
    </location>
</feature>
<feature type="transmembrane region" description="Helical" evidence="8">
    <location>
        <begin position="123"/>
        <end position="143"/>
    </location>
</feature>
<organism evidence="9 10">
    <name type="scientific">Gluconacetobacter azotocaptans</name>
    <dbReference type="NCBI Taxonomy" id="142834"/>
    <lineage>
        <taxon>Bacteria</taxon>
        <taxon>Pseudomonadati</taxon>
        <taxon>Pseudomonadota</taxon>
        <taxon>Alphaproteobacteria</taxon>
        <taxon>Acetobacterales</taxon>
        <taxon>Acetobacteraceae</taxon>
        <taxon>Gluconacetobacter</taxon>
    </lineage>
</organism>
<dbReference type="SUPFAM" id="SSF81345">
    <property type="entry name" value="ABC transporter involved in vitamin B12 uptake, BtuC"/>
    <property type="match status" value="1"/>
</dbReference>
<evidence type="ECO:0000256" key="7">
    <source>
        <dbReference type="ARBA" id="ARBA00023136"/>
    </source>
</evidence>
<dbReference type="GO" id="GO:0022857">
    <property type="term" value="F:transmembrane transporter activity"/>
    <property type="evidence" value="ECO:0007669"/>
    <property type="project" value="InterPro"/>
</dbReference>
<evidence type="ECO:0000256" key="5">
    <source>
        <dbReference type="ARBA" id="ARBA00022692"/>
    </source>
</evidence>
<dbReference type="GO" id="GO:0033214">
    <property type="term" value="P:siderophore-iron import into cell"/>
    <property type="evidence" value="ECO:0007669"/>
    <property type="project" value="TreeGrafter"/>
</dbReference>
<comment type="similarity">
    <text evidence="2">Belongs to the binding-protein-dependent transport system permease family. FecCD subfamily.</text>
</comment>
<evidence type="ECO:0000256" key="6">
    <source>
        <dbReference type="ARBA" id="ARBA00022989"/>
    </source>
</evidence>
<evidence type="ECO:0000256" key="4">
    <source>
        <dbReference type="ARBA" id="ARBA00022475"/>
    </source>
</evidence>
<reference evidence="9 10" key="1">
    <citation type="submission" date="2020-04" db="EMBL/GenBank/DDBJ databases">
        <title>Description of novel Gluconacetobacter.</title>
        <authorList>
            <person name="Sombolestani A."/>
        </authorList>
    </citation>
    <scope>NUCLEOTIDE SEQUENCE [LARGE SCALE GENOMIC DNA]</scope>
    <source>
        <strain evidence="9 10">LMG 21311</strain>
    </source>
</reference>
<sequence>MSLRSWCGRLVLVLPAVLLAGLAIVSLGIGRYPVGFGDIASVLLDNGAGMTVERRALLHTILFQTRLPRIAGAIIVGAALSVSGAGYQAVFRNPLVSPGLLGVLAGAGFGAALGIVGNAGATAVHVLSFLGGGLAVAVGVGVARLFDSASILMLVFGGLVSSALFTALLSLLKYVADPEQQLPDIVFWLLGSLTQVDMPDLMAISVPVLGGIVLLSLCGRMLDALAMGDDEARTMGVPVSTLRYGVIVVATILSALTVSVAGMIGWIGLMVPHVARLLAGPRNARVLPLSACLGGAFLLLCDDLARSVSAEEIPVGLIADVLGVAVFVSVLRLVRRGWAA</sequence>
<feature type="transmembrane region" description="Helical" evidence="8">
    <location>
        <begin position="149"/>
        <end position="172"/>
    </location>
</feature>